<reference evidence="2" key="1">
    <citation type="submission" date="2021-02" db="EMBL/GenBank/DDBJ databases">
        <authorList>
            <person name="Nowell W R."/>
        </authorList>
    </citation>
    <scope>NUCLEOTIDE SEQUENCE</scope>
</reference>
<protein>
    <submittedName>
        <fullName evidence="2">Uncharacterized protein</fullName>
    </submittedName>
</protein>
<sequence length="59" mass="6973">QQQQQQQRRPLSYSFPANFFNTYNLLSSTTADLNRNDLLHEEDSEDDDDSHDDDDEQKP</sequence>
<feature type="compositionally biased region" description="Acidic residues" evidence="1">
    <location>
        <begin position="42"/>
        <end position="59"/>
    </location>
</feature>
<dbReference type="Proteomes" id="UP000676336">
    <property type="component" value="Unassembled WGS sequence"/>
</dbReference>
<organism evidence="2 3">
    <name type="scientific">Rotaria magnacalcarata</name>
    <dbReference type="NCBI Taxonomy" id="392030"/>
    <lineage>
        <taxon>Eukaryota</taxon>
        <taxon>Metazoa</taxon>
        <taxon>Spiralia</taxon>
        <taxon>Gnathifera</taxon>
        <taxon>Rotifera</taxon>
        <taxon>Eurotatoria</taxon>
        <taxon>Bdelloidea</taxon>
        <taxon>Philodinida</taxon>
        <taxon>Philodinidae</taxon>
        <taxon>Rotaria</taxon>
    </lineage>
</organism>
<feature type="region of interest" description="Disordered" evidence="1">
    <location>
        <begin position="34"/>
        <end position="59"/>
    </location>
</feature>
<proteinExistence type="predicted"/>
<accession>A0A8S3F2L6</accession>
<dbReference type="AlphaFoldDB" id="A0A8S3F2L6"/>
<dbReference type="EMBL" id="CAJOBI010248971">
    <property type="protein sequence ID" value="CAF5100666.1"/>
    <property type="molecule type" value="Genomic_DNA"/>
</dbReference>
<comment type="caution">
    <text evidence="2">The sequence shown here is derived from an EMBL/GenBank/DDBJ whole genome shotgun (WGS) entry which is preliminary data.</text>
</comment>
<feature type="non-terminal residue" evidence="2">
    <location>
        <position position="59"/>
    </location>
</feature>
<evidence type="ECO:0000313" key="3">
    <source>
        <dbReference type="Proteomes" id="UP000676336"/>
    </source>
</evidence>
<gene>
    <name evidence="2" type="ORF">SMN809_LOCUS61663</name>
</gene>
<name>A0A8S3F2L6_9BILA</name>
<evidence type="ECO:0000256" key="1">
    <source>
        <dbReference type="SAM" id="MobiDB-lite"/>
    </source>
</evidence>
<evidence type="ECO:0000313" key="2">
    <source>
        <dbReference type="EMBL" id="CAF5100666.1"/>
    </source>
</evidence>
<feature type="non-terminal residue" evidence="2">
    <location>
        <position position="1"/>
    </location>
</feature>